<evidence type="ECO:0000313" key="4">
    <source>
        <dbReference type="Proteomes" id="UP001205566"/>
    </source>
</evidence>
<feature type="signal peptide" evidence="2">
    <location>
        <begin position="1"/>
        <end position="18"/>
    </location>
</feature>
<reference evidence="3" key="1">
    <citation type="thesis" date="2020" institute="Technische Universitat Dresden" country="Dresden, Germany">
        <title>The Agarolytic System of Microbulbifer elongatus PORT2, Isolated from Batu Karas, Pangandaran West Java Indonesia.</title>
        <authorList>
            <person name="Anggraeni S.R."/>
        </authorList>
    </citation>
    <scope>NUCLEOTIDE SEQUENCE</scope>
    <source>
        <strain evidence="3">PORT2</strain>
    </source>
</reference>
<dbReference type="InterPro" id="IPR025738">
    <property type="entry name" value="BatD"/>
</dbReference>
<keyword evidence="4" id="KW-1185">Reference proteome</keyword>
<keyword evidence="1" id="KW-0812">Transmembrane</keyword>
<accession>A0ABT1P477</accession>
<feature type="chain" id="PRO_5045643666" evidence="2">
    <location>
        <begin position="19"/>
        <end position="405"/>
    </location>
</feature>
<protein>
    <submittedName>
        <fullName evidence="3">BatD family protein</fullName>
    </submittedName>
</protein>
<organism evidence="3 4">
    <name type="scientific">Microbulbifer elongatus</name>
    <dbReference type="NCBI Taxonomy" id="86173"/>
    <lineage>
        <taxon>Bacteria</taxon>
        <taxon>Pseudomonadati</taxon>
        <taxon>Pseudomonadota</taxon>
        <taxon>Gammaproteobacteria</taxon>
        <taxon>Cellvibrionales</taxon>
        <taxon>Microbulbiferaceae</taxon>
        <taxon>Microbulbifer</taxon>
    </lineage>
</organism>
<evidence type="ECO:0000256" key="1">
    <source>
        <dbReference type="SAM" id="Phobius"/>
    </source>
</evidence>
<name>A0ABT1P477_9GAMM</name>
<dbReference type="RefSeq" id="WP_255875798.1">
    <property type="nucleotide sequence ID" value="NZ_JACASI010000042.1"/>
</dbReference>
<keyword evidence="1" id="KW-0472">Membrane</keyword>
<gene>
    <name evidence="3" type="ORF">HXX02_15810</name>
</gene>
<sequence>MRRALLVILFLIATPLLAQNSDAKGSKPVLESELKPAKAAPGEAVTFRVTVLVPTFMPEPMEFPELDQPNLSITTPERSSVPISKQVNGGSWSGIMRDYRVQALAPGTYTLGGGSVKVTYIDPDTNTPVEVSLPIAPARLVVTVPPEAAGLKPFIAASDLTLEQTIDGHSEGIRAGDSFSRTVTATITGSTARQIPPILDDATVDGLSAYPQSPEAGDQGDTGTRVEKITYVAEGAARGKLPAASIRWYDLDDQRVKTTVLEAVPVSAKGAIPLSRMSLAQWLYLLTAIALAALALYRWGLPWYRKQREEYLERKTLRPAATLDKLKRACRAQDYSALTSAVEEWRRRSGGQVDQLHAGLLAIGASRYAGTASEKTDAWNNMATIIHQLSQGSSVQVTALPALNP</sequence>
<evidence type="ECO:0000313" key="3">
    <source>
        <dbReference type="EMBL" id="MCQ3830905.1"/>
    </source>
</evidence>
<dbReference type="PANTHER" id="PTHR40940:SF1">
    <property type="entry name" value="PROTEIN BATD"/>
    <property type="match status" value="1"/>
</dbReference>
<dbReference type="PANTHER" id="PTHR40940">
    <property type="entry name" value="PROTEIN BATD-RELATED"/>
    <property type="match status" value="1"/>
</dbReference>
<keyword evidence="2" id="KW-0732">Signal</keyword>
<evidence type="ECO:0000256" key="2">
    <source>
        <dbReference type="SAM" id="SignalP"/>
    </source>
</evidence>
<dbReference type="Proteomes" id="UP001205566">
    <property type="component" value="Unassembled WGS sequence"/>
</dbReference>
<comment type="caution">
    <text evidence="3">The sequence shown here is derived from an EMBL/GenBank/DDBJ whole genome shotgun (WGS) entry which is preliminary data.</text>
</comment>
<dbReference type="EMBL" id="JACASI010000042">
    <property type="protein sequence ID" value="MCQ3830905.1"/>
    <property type="molecule type" value="Genomic_DNA"/>
</dbReference>
<feature type="transmembrane region" description="Helical" evidence="1">
    <location>
        <begin position="282"/>
        <end position="301"/>
    </location>
</feature>
<proteinExistence type="predicted"/>
<keyword evidence="1" id="KW-1133">Transmembrane helix</keyword>